<dbReference type="HOGENOM" id="CLU_498900_0_0_1"/>
<evidence type="ECO:0000313" key="2">
    <source>
        <dbReference type="EMBL" id="ESZ92694.1"/>
    </source>
</evidence>
<dbReference type="Proteomes" id="UP000019487">
    <property type="component" value="Unassembled WGS sequence"/>
</dbReference>
<proteinExistence type="predicted"/>
<feature type="compositionally biased region" description="Low complexity" evidence="1">
    <location>
        <begin position="302"/>
        <end position="322"/>
    </location>
</feature>
<feature type="compositionally biased region" description="Polar residues" evidence="1">
    <location>
        <begin position="86"/>
        <end position="117"/>
    </location>
</feature>
<feature type="region of interest" description="Disordered" evidence="1">
    <location>
        <begin position="85"/>
        <end position="184"/>
    </location>
</feature>
<protein>
    <submittedName>
        <fullName evidence="2">Uncharacterized protein</fullName>
    </submittedName>
</protein>
<accession>W9CCZ2</accession>
<feature type="region of interest" description="Disordered" evidence="1">
    <location>
        <begin position="301"/>
        <end position="338"/>
    </location>
</feature>
<feature type="region of interest" description="Disordered" evidence="1">
    <location>
        <begin position="516"/>
        <end position="546"/>
    </location>
</feature>
<feature type="region of interest" description="Disordered" evidence="1">
    <location>
        <begin position="1"/>
        <end position="26"/>
    </location>
</feature>
<feature type="compositionally biased region" description="Low complexity" evidence="1">
    <location>
        <begin position="7"/>
        <end position="26"/>
    </location>
</feature>
<evidence type="ECO:0000313" key="3">
    <source>
        <dbReference type="Proteomes" id="UP000019487"/>
    </source>
</evidence>
<feature type="compositionally biased region" description="Polar residues" evidence="1">
    <location>
        <begin position="130"/>
        <end position="167"/>
    </location>
</feature>
<gene>
    <name evidence="2" type="ORF">SBOR_6906</name>
</gene>
<organism evidence="2 3">
    <name type="scientific">Sclerotinia borealis (strain F-4128)</name>
    <dbReference type="NCBI Taxonomy" id="1432307"/>
    <lineage>
        <taxon>Eukaryota</taxon>
        <taxon>Fungi</taxon>
        <taxon>Dikarya</taxon>
        <taxon>Ascomycota</taxon>
        <taxon>Pezizomycotina</taxon>
        <taxon>Leotiomycetes</taxon>
        <taxon>Helotiales</taxon>
        <taxon>Sclerotiniaceae</taxon>
        <taxon>Sclerotinia</taxon>
    </lineage>
</organism>
<sequence length="546" mass="61123">MSSQAFPLDPLLLQHDHNNNNNNPPQATAVIQQEQELKEKEQSDFNQEFENLNQTHLDNAPDFKNQEYQPDFERHVATASERGSIISKSSEPYSNHQQESYSVSTPHNLQPTYSVRRQSPDLGQLHSGGLSPQQQYENSLPQHQPFGSQQLDSQHYSSQHFASQSYDDQPFDGQLRSPHDDVPSQIIDSTLYPHLILEPYLLTMTLEPPPTQEELSFLESWIPRNPIEVDRFFAARPVLKRCGSGVPLREQIHHVVRLMLAEQGDTSHFDAGDLNDHYDHLGAILLGQYRWLNPEHADEIQRAAAQSTPAAAAASPPQSAGARLQSLAGRPSEHQPLNDVEADDEDAFHGTDTVLTKQWVGQETIVNRLGVVQERLEKRGVSPSVANKAHPEVRRLMTYPPSAGNNLSDHDVLQLVRLPPLQRHIRASKIFSARGEFYCAYRRFALVSDEELRREGLIRSWLPRCVDDRPANSVERAERAIALGLTGDHKLTADAAAERLRRAGLSVSRIRTRRRATRAARSKQAAETVGMATPSSSTAAVLGAET</sequence>
<evidence type="ECO:0000256" key="1">
    <source>
        <dbReference type="SAM" id="MobiDB-lite"/>
    </source>
</evidence>
<comment type="caution">
    <text evidence="2">The sequence shown here is derived from an EMBL/GenBank/DDBJ whole genome shotgun (WGS) entry which is preliminary data.</text>
</comment>
<keyword evidence="3" id="KW-1185">Reference proteome</keyword>
<reference evidence="2 3" key="1">
    <citation type="journal article" date="2014" name="Genome Announc.">
        <title>Draft genome sequence of Sclerotinia borealis, a psychrophilic plant pathogenic fungus.</title>
        <authorList>
            <person name="Mardanov A.V."/>
            <person name="Beletsky A.V."/>
            <person name="Kadnikov V.V."/>
            <person name="Ignatov A.N."/>
            <person name="Ravin N.V."/>
        </authorList>
    </citation>
    <scope>NUCLEOTIDE SEQUENCE [LARGE SCALE GENOMIC DNA]</scope>
    <source>
        <strain evidence="3">F-4157</strain>
    </source>
</reference>
<dbReference type="AlphaFoldDB" id="W9CCZ2"/>
<dbReference type="EMBL" id="AYSA01000366">
    <property type="protein sequence ID" value="ESZ92694.1"/>
    <property type="molecule type" value="Genomic_DNA"/>
</dbReference>
<dbReference type="OrthoDB" id="3542815at2759"/>
<name>W9CCZ2_SCLBF</name>